<dbReference type="GO" id="GO:0003735">
    <property type="term" value="F:structural constituent of ribosome"/>
    <property type="evidence" value="ECO:0007669"/>
    <property type="project" value="InterPro"/>
</dbReference>
<gene>
    <name evidence="6" type="primary">RP-S3Ae</name>
    <name evidence="6" type="synonym">RPS3A</name>
    <name evidence="3" type="synonym">rps3ae</name>
</gene>
<feature type="domain" description="SAP" evidence="5">
    <location>
        <begin position="263"/>
        <end position="295"/>
    </location>
</feature>
<dbReference type="InterPro" id="IPR030838">
    <property type="entry name" value="Ribosomal_eS1_arc"/>
</dbReference>
<dbReference type="InterPro" id="IPR003034">
    <property type="entry name" value="SAP_dom"/>
</dbReference>
<evidence type="ECO:0000256" key="3">
    <source>
        <dbReference type="HAMAP-Rule" id="MF_00359"/>
    </source>
</evidence>
<dbReference type="InterPro" id="IPR036361">
    <property type="entry name" value="SAP_dom_sf"/>
</dbReference>
<dbReference type="SUPFAM" id="SSF68906">
    <property type="entry name" value="SAP domain"/>
    <property type="match status" value="1"/>
</dbReference>
<name>A0A075GXD6_9EURY</name>
<evidence type="ECO:0000256" key="4">
    <source>
        <dbReference type="SAM" id="MobiDB-lite"/>
    </source>
</evidence>
<organism evidence="6">
    <name type="scientific">uncultured marine group II/III euryarchaeote KM3_196_G04</name>
    <dbReference type="NCBI Taxonomy" id="1457972"/>
    <lineage>
        <taxon>Archaea</taxon>
        <taxon>Methanobacteriati</taxon>
        <taxon>Methanobacteriota</taxon>
        <taxon>environmental samples</taxon>
    </lineage>
</organism>
<dbReference type="InterPro" id="IPR001593">
    <property type="entry name" value="Ribosomal_eS1"/>
</dbReference>
<dbReference type="PROSITE" id="PS50800">
    <property type="entry name" value="SAP"/>
    <property type="match status" value="1"/>
</dbReference>
<dbReference type="AlphaFoldDB" id="A0A075GXD6"/>
<accession>A0A075GXD6</accession>
<dbReference type="Pfam" id="PF01015">
    <property type="entry name" value="Ribosomal_S3Ae"/>
    <property type="match status" value="1"/>
</dbReference>
<dbReference type="HAMAP" id="MF_00359">
    <property type="entry name" value="Ribosomal_eS1"/>
    <property type="match status" value="1"/>
</dbReference>
<comment type="similarity">
    <text evidence="3">Belongs to the eukaryotic ribosomal protein eS1 family.</text>
</comment>
<dbReference type="GO" id="GO:0006412">
    <property type="term" value="P:translation"/>
    <property type="evidence" value="ECO:0007669"/>
    <property type="project" value="UniProtKB-UniRule"/>
</dbReference>
<dbReference type="Pfam" id="PF02037">
    <property type="entry name" value="SAP"/>
    <property type="match status" value="1"/>
</dbReference>
<dbReference type="EMBL" id="KF900784">
    <property type="protein sequence ID" value="AIF06917.1"/>
    <property type="molecule type" value="Genomic_DNA"/>
</dbReference>
<dbReference type="GO" id="GO:0005840">
    <property type="term" value="C:ribosome"/>
    <property type="evidence" value="ECO:0007669"/>
    <property type="project" value="UniProtKB-KW"/>
</dbReference>
<evidence type="ECO:0000259" key="5">
    <source>
        <dbReference type="PROSITE" id="PS50800"/>
    </source>
</evidence>
<dbReference type="Gene3D" id="1.10.720.30">
    <property type="entry name" value="SAP domain"/>
    <property type="match status" value="1"/>
</dbReference>
<dbReference type="GO" id="GO:1990904">
    <property type="term" value="C:ribonucleoprotein complex"/>
    <property type="evidence" value="ECO:0007669"/>
    <property type="project" value="UniProtKB-KW"/>
</dbReference>
<keyword evidence="2 3" id="KW-0687">Ribonucleoprotein</keyword>
<dbReference type="SMART" id="SM00513">
    <property type="entry name" value="SAP"/>
    <property type="match status" value="1"/>
</dbReference>
<evidence type="ECO:0000256" key="2">
    <source>
        <dbReference type="ARBA" id="ARBA00023274"/>
    </source>
</evidence>
<evidence type="ECO:0000256" key="1">
    <source>
        <dbReference type="ARBA" id="ARBA00022980"/>
    </source>
</evidence>
<keyword evidence="1 3" id="KW-0689">Ribosomal protein</keyword>
<evidence type="ECO:0000313" key="6">
    <source>
        <dbReference type="EMBL" id="AIF06917.1"/>
    </source>
</evidence>
<feature type="region of interest" description="Disordered" evidence="4">
    <location>
        <begin position="231"/>
        <end position="261"/>
    </location>
</feature>
<proteinExistence type="inferred from homology"/>
<sequence length="295" mass="33739">MAKGAAARAAARKQRDKWKSKRWFTIRAPRHPWSFRVIGETIAEDEEQLIGRHYEMVQNELDGDFSKMHVKVQFRISGVVGADALTEYIGHEFLKDHIRRQVRRDRGKIDDTVDVVTEDGFYIRVKPLMISRHRIKGSQKQQMRTLARDIILKAGATSTWIDFQKATLDGTLEAQIREAASKIQPIRDVMIRRTQLMQSGVVTKDGPTLEQVIEDERAAQEEVDSVAEEIEEDEEIEVEPSLEEEVLEVEEEKSGESVGEVDYESMTVVQLKELLKQAGKPVSGKKAELIERLKE</sequence>
<reference evidence="6" key="1">
    <citation type="journal article" date="2014" name="Genome Biol. Evol.">
        <title>Pangenome evidence for extensive interdomain horizontal transfer affecting lineage core and shell genes in uncultured planktonic thaumarchaeota and euryarchaeota.</title>
        <authorList>
            <person name="Deschamps P."/>
            <person name="Zivanovic Y."/>
            <person name="Moreira D."/>
            <person name="Rodriguez-Valera F."/>
            <person name="Lopez-Garcia P."/>
        </authorList>
    </citation>
    <scope>NUCLEOTIDE SEQUENCE</scope>
</reference>
<protein>
    <recommendedName>
        <fullName evidence="3">Small ribosomal subunit protein eS1</fullName>
    </recommendedName>
</protein>
<dbReference type="SMART" id="SM01397">
    <property type="entry name" value="Ribosomal_S3Ae"/>
    <property type="match status" value="1"/>
</dbReference>